<reference evidence="1 2" key="1">
    <citation type="submission" date="2017-01" db="EMBL/GenBank/DDBJ databases">
        <authorList>
            <person name="Varghese N."/>
            <person name="Submissions S."/>
        </authorList>
    </citation>
    <scope>NUCLEOTIDE SEQUENCE [LARGE SCALE GENOMIC DNA]</scope>
    <source>
        <strain evidence="1 2">ATCC 23464</strain>
    </source>
</reference>
<comment type="caution">
    <text evidence="1">The sequence shown here is derived from an EMBL/GenBank/DDBJ whole genome shotgun (WGS) entry which is preliminary data.</text>
</comment>
<proteinExistence type="predicted"/>
<gene>
    <name evidence="1" type="ORF">SAMN05421578_13717</name>
</gene>
<protein>
    <submittedName>
        <fullName evidence="1">Uncharacterized protein</fullName>
    </submittedName>
</protein>
<dbReference type="EMBL" id="FTNK01000037">
    <property type="protein sequence ID" value="SIR70355.1"/>
    <property type="molecule type" value="Genomic_DNA"/>
</dbReference>
<keyword evidence="2" id="KW-1185">Reference proteome</keyword>
<evidence type="ECO:0000313" key="1">
    <source>
        <dbReference type="EMBL" id="SIR70355.1"/>
    </source>
</evidence>
<evidence type="ECO:0000313" key="2">
    <source>
        <dbReference type="Proteomes" id="UP000186666"/>
    </source>
</evidence>
<accession>A0ABY1KH25</accession>
<name>A0ABY1KH25_9BACL</name>
<sequence length="121" mass="13873">MCVQTKLQFQAVLDQVFPAYKGVFGSMYSGISLRFLSEFPTSYSVLQTDEDSLKAKMKELLSSKRGRSEDWINQRVQRLLDAAKQNPFQQTMYAKFESPYYPHSSVPRASYRIGTEHICSG</sequence>
<dbReference type="Proteomes" id="UP000186666">
    <property type="component" value="Unassembled WGS sequence"/>
</dbReference>
<organism evidence="1 2">
    <name type="scientific">Paenibacillus macquariensis</name>
    <dbReference type="NCBI Taxonomy" id="948756"/>
    <lineage>
        <taxon>Bacteria</taxon>
        <taxon>Bacillati</taxon>
        <taxon>Bacillota</taxon>
        <taxon>Bacilli</taxon>
        <taxon>Bacillales</taxon>
        <taxon>Paenibacillaceae</taxon>
        <taxon>Paenibacillus</taxon>
    </lineage>
</organism>